<keyword evidence="1" id="KW-1133">Transmembrane helix</keyword>
<sequence>MARMLLAAGIAGLTVGAVFFDRVSAASVSLQERIDQAQPGAVVTVPAGKYRGPIRITKPIVLQAEGAVEIASDGSSPVLSILSDHAVVRGMKIVDNRINPADASVVMRGNHNIVEDLVIETMGTGVQLRDASNNTLRGIRVIGLVTDPGKEQEGLHNHGQHAHQLSGAAGTNPDVTAKKGNGFDLNHSHHNRIVSNRISNMFDGIYAENSNFNHMEQNFVENSRYGYHFMGTSATKLLGNTGSANVTGTMLMESDGAVVQHNRFVKQRENPNAQGILLFDVTGSRIEGNRIEGNRVGLYMERSKGNRLEGNEFTLNFVGMQLKQASGNVVTANHFVSNVIQAQAQDSTANTLEGNYWDDMQGIDLDADGRSNIPYELNPFFLALTEAVPPYQIFFQAPGLVFLEGLFTAGTDASIRDGAPLLAPVMAQEDEQRAGQQTAMGVLSVLLMSGSCLIMYGGVRRK</sequence>
<dbReference type="SMART" id="SM00710">
    <property type="entry name" value="PbH1"/>
    <property type="match status" value="7"/>
</dbReference>
<dbReference type="Proteomes" id="UP001151071">
    <property type="component" value="Unassembled WGS sequence"/>
</dbReference>
<dbReference type="RefSeq" id="WP_238550948.1">
    <property type="nucleotide sequence ID" value="NZ_JAPYYP010000005.1"/>
</dbReference>
<dbReference type="EMBL" id="JAPYYP010000005">
    <property type="protein sequence ID" value="MDA5107883.1"/>
    <property type="molecule type" value="Genomic_DNA"/>
</dbReference>
<dbReference type="Pfam" id="PF05048">
    <property type="entry name" value="NosD"/>
    <property type="match status" value="1"/>
</dbReference>
<proteinExistence type="predicted"/>
<dbReference type="InterPro" id="IPR012334">
    <property type="entry name" value="Pectin_lyas_fold"/>
</dbReference>
<dbReference type="AlphaFoldDB" id="A0A9X3Z2P5"/>
<evidence type="ECO:0000256" key="1">
    <source>
        <dbReference type="SAM" id="Phobius"/>
    </source>
</evidence>
<dbReference type="InterPro" id="IPR007742">
    <property type="entry name" value="NosD_dom"/>
</dbReference>
<evidence type="ECO:0000313" key="3">
    <source>
        <dbReference type="EMBL" id="MDA5107883.1"/>
    </source>
</evidence>
<name>A0A9X3Z2P5_9BACL</name>
<keyword evidence="1" id="KW-0472">Membrane</keyword>
<dbReference type="InterPro" id="IPR006626">
    <property type="entry name" value="PbH1"/>
</dbReference>
<gene>
    <name evidence="3" type="ORF">O3V59_05905</name>
</gene>
<accession>A0A9X3Z2P5</accession>
<dbReference type="InterPro" id="IPR011050">
    <property type="entry name" value="Pectin_lyase_fold/virulence"/>
</dbReference>
<feature type="transmembrane region" description="Helical" evidence="1">
    <location>
        <begin position="439"/>
        <end position="459"/>
    </location>
</feature>
<dbReference type="InterPro" id="IPR022441">
    <property type="entry name" value="Para_beta_helix_rpt-2"/>
</dbReference>
<protein>
    <submittedName>
        <fullName evidence="3">Right-handed parallel beta-helix repeat-containing protein</fullName>
    </submittedName>
</protein>
<dbReference type="Gene3D" id="2.160.20.10">
    <property type="entry name" value="Single-stranded right-handed beta-helix, Pectin lyase-like"/>
    <property type="match status" value="1"/>
</dbReference>
<keyword evidence="1" id="KW-0812">Transmembrane</keyword>
<dbReference type="NCBIfam" id="TIGR03804">
    <property type="entry name" value="para_beta_helix"/>
    <property type="match status" value="3"/>
</dbReference>
<dbReference type="SUPFAM" id="SSF51126">
    <property type="entry name" value="Pectin lyase-like"/>
    <property type="match status" value="1"/>
</dbReference>
<reference evidence="3" key="1">
    <citation type="submission" date="2022-12" db="EMBL/GenBank/DDBJ databases">
        <title>Draft genome sequence of the thermophilic strain Brevibacillus thermoruber HT42, isolated from Los Humeros, Puebla, Mexico, with biotechnological potential.</title>
        <authorList>
            <person name="Lara Sanchez J."/>
            <person name="Solis Palacios R."/>
            <person name="Bustos Baena A.S."/>
            <person name="Ruz Baez A.E."/>
            <person name="Espinosa Luna G."/>
            <person name="Oliart Ros R.M."/>
        </authorList>
    </citation>
    <scope>NUCLEOTIDE SEQUENCE</scope>
    <source>
        <strain evidence="3">HT42</strain>
    </source>
</reference>
<feature type="domain" description="Periplasmic copper-binding protein NosD beta helix" evidence="2">
    <location>
        <begin position="173"/>
        <end position="362"/>
    </location>
</feature>
<organism evidence="3 4">
    <name type="scientific">Brevibacillus thermoruber</name>
    <dbReference type="NCBI Taxonomy" id="33942"/>
    <lineage>
        <taxon>Bacteria</taxon>
        <taxon>Bacillati</taxon>
        <taxon>Bacillota</taxon>
        <taxon>Bacilli</taxon>
        <taxon>Bacillales</taxon>
        <taxon>Paenibacillaceae</taxon>
        <taxon>Brevibacillus</taxon>
    </lineage>
</organism>
<comment type="caution">
    <text evidence="3">The sequence shown here is derived from an EMBL/GenBank/DDBJ whole genome shotgun (WGS) entry which is preliminary data.</text>
</comment>
<evidence type="ECO:0000313" key="4">
    <source>
        <dbReference type="Proteomes" id="UP001151071"/>
    </source>
</evidence>
<keyword evidence="4" id="KW-1185">Reference proteome</keyword>
<evidence type="ECO:0000259" key="2">
    <source>
        <dbReference type="Pfam" id="PF05048"/>
    </source>
</evidence>